<feature type="domain" description="Uracil-DNA glycosylase-like" evidence="1">
    <location>
        <begin position="10"/>
        <end position="159"/>
    </location>
</feature>
<dbReference type="InterPro" id="IPR026353">
    <property type="entry name" value="Hypoxan-DNA_Glyclase"/>
</dbReference>
<dbReference type="NCBIfam" id="TIGR04274">
    <property type="entry name" value="hypoxanDNAglyco"/>
    <property type="match status" value="1"/>
</dbReference>
<dbReference type="RefSeq" id="WP_296950044.1">
    <property type="nucleotide sequence ID" value="NZ_LT599021.1"/>
</dbReference>
<evidence type="ECO:0000313" key="2">
    <source>
        <dbReference type="EMBL" id="SBW03337.1"/>
    </source>
</evidence>
<dbReference type="InterPro" id="IPR036895">
    <property type="entry name" value="Uracil-DNA_glycosylase-like_sf"/>
</dbReference>
<evidence type="ECO:0000259" key="1">
    <source>
        <dbReference type="Pfam" id="PF03167"/>
    </source>
</evidence>
<dbReference type="InterPro" id="IPR005122">
    <property type="entry name" value="Uracil-DNA_glycosylase-like"/>
</dbReference>
<dbReference type="AlphaFoldDB" id="A0A212JVB4"/>
<dbReference type="EMBL" id="FLUL01000001">
    <property type="protein sequence ID" value="SBW03337.1"/>
    <property type="molecule type" value="Genomic_DNA"/>
</dbReference>
<proteinExistence type="predicted"/>
<reference evidence="2" key="1">
    <citation type="submission" date="2016-04" db="EMBL/GenBank/DDBJ databases">
        <authorList>
            <person name="Evans L.H."/>
            <person name="Alamgir A."/>
            <person name="Owens N."/>
            <person name="Weber N.D."/>
            <person name="Virtaneva K."/>
            <person name="Barbian K."/>
            <person name="Babar A."/>
            <person name="Rosenke K."/>
        </authorList>
    </citation>
    <scope>NUCLEOTIDE SEQUENCE</scope>
    <source>
        <strain evidence="2">86-2</strain>
    </source>
</reference>
<dbReference type="Gene3D" id="3.40.470.10">
    <property type="entry name" value="Uracil-DNA glycosylase-like domain"/>
    <property type="match status" value="1"/>
</dbReference>
<accession>A0A212JVB4</accession>
<name>A0A212JVB4_9BACT</name>
<gene>
    <name evidence="2" type="ORF">KL86DYS2_12418</name>
</gene>
<organism evidence="2">
    <name type="scientific">uncultured Dysgonomonas sp</name>
    <dbReference type="NCBI Taxonomy" id="206096"/>
    <lineage>
        <taxon>Bacteria</taxon>
        <taxon>Pseudomonadati</taxon>
        <taxon>Bacteroidota</taxon>
        <taxon>Bacteroidia</taxon>
        <taxon>Bacteroidales</taxon>
        <taxon>Dysgonomonadaceae</taxon>
        <taxon>Dysgonomonas</taxon>
        <taxon>environmental samples</taxon>
    </lineage>
</organism>
<dbReference type="Pfam" id="PF03167">
    <property type="entry name" value="UDG"/>
    <property type="match status" value="1"/>
</dbReference>
<protein>
    <recommendedName>
        <fullName evidence="1">Uracil-DNA glycosylase-like domain-containing protein</fullName>
    </recommendedName>
</protein>
<dbReference type="CDD" id="cd10032">
    <property type="entry name" value="UDG-F6_HDG"/>
    <property type="match status" value="1"/>
</dbReference>
<sequence>MRKIAFDPIVNKDCKVLILGTMPSEESIRKQERYGHKSNQFWRIIFTLFGEELPDSYKEKSDFLIKKNIAIWDVLESCEGKGSLDSSIKNEKPNNFKKFFKEYPQIEHIFFTSKKAEEFYKKYVGFDTKKKFITLPSPSSANARMTLDQKVEKWKILAEIVNSYYIENYR</sequence>
<dbReference type="SUPFAM" id="SSF52141">
    <property type="entry name" value="Uracil-DNA glycosylase-like"/>
    <property type="match status" value="1"/>
</dbReference>